<dbReference type="AlphaFoldDB" id="A0A8S1WKX2"/>
<organism evidence="1 2">
    <name type="scientific">Paramecium octaurelia</name>
    <dbReference type="NCBI Taxonomy" id="43137"/>
    <lineage>
        <taxon>Eukaryota</taxon>
        <taxon>Sar</taxon>
        <taxon>Alveolata</taxon>
        <taxon>Ciliophora</taxon>
        <taxon>Intramacronucleata</taxon>
        <taxon>Oligohymenophorea</taxon>
        <taxon>Peniculida</taxon>
        <taxon>Parameciidae</taxon>
        <taxon>Paramecium</taxon>
    </lineage>
</organism>
<gene>
    <name evidence="1" type="ORF">POCTA_138.1.T0940218</name>
</gene>
<evidence type="ECO:0000313" key="2">
    <source>
        <dbReference type="Proteomes" id="UP000683925"/>
    </source>
</evidence>
<dbReference type="Proteomes" id="UP000683925">
    <property type="component" value="Unassembled WGS sequence"/>
</dbReference>
<keyword evidence="2" id="KW-1185">Reference proteome</keyword>
<comment type="caution">
    <text evidence="1">The sequence shown here is derived from an EMBL/GenBank/DDBJ whole genome shotgun (WGS) entry which is preliminary data.</text>
</comment>
<accession>A0A8S1WKX2</accession>
<dbReference type="OrthoDB" id="307849at2759"/>
<proteinExistence type="predicted"/>
<name>A0A8S1WKX2_PAROT</name>
<evidence type="ECO:0000313" key="1">
    <source>
        <dbReference type="EMBL" id="CAD8189315.1"/>
    </source>
</evidence>
<protein>
    <submittedName>
        <fullName evidence="1">Uncharacterized protein</fullName>
    </submittedName>
</protein>
<dbReference type="EMBL" id="CAJJDP010000093">
    <property type="protein sequence ID" value="CAD8189315.1"/>
    <property type="molecule type" value="Genomic_DNA"/>
</dbReference>
<sequence length="155" mass="17797">MLEVNSVLRIIIEEKSQKRAIIGALISQARYHIFMDRNYGSCLKDDAYTIMTDGVPYTVSISISIMQKYLLNAFKIWLWDLGYRLGEGIRFYTIIVSAVLNGVQTKIYDSNLATSIVKITFPDQFVERFDVLTVGGNTYNQDLHILKVDAYYKFS</sequence>
<reference evidence="1" key="1">
    <citation type="submission" date="2021-01" db="EMBL/GenBank/DDBJ databases">
        <authorList>
            <consortium name="Genoscope - CEA"/>
            <person name="William W."/>
        </authorList>
    </citation>
    <scope>NUCLEOTIDE SEQUENCE</scope>
</reference>